<feature type="transmembrane region" description="Helical" evidence="12">
    <location>
        <begin position="308"/>
        <end position="330"/>
    </location>
</feature>
<feature type="transmembrane region" description="Helical" evidence="12">
    <location>
        <begin position="282"/>
        <end position="302"/>
    </location>
</feature>
<evidence type="ECO:0000256" key="10">
    <source>
        <dbReference type="ARBA" id="ARBA00023065"/>
    </source>
</evidence>
<gene>
    <name evidence="14" type="primary">kefB</name>
    <name evidence="14" type="ORF">GCM10011312_08570</name>
</gene>
<dbReference type="PRINTS" id="PR00335">
    <property type="entry name" value="KUPTAKETRKA"/>
</dbReference>
<evidence type="ECO:0000256" key="5">
    <source>
        <dbReference type="ARBA" id="ARBA00022475"/>
    </source>
</evidence>
<keyword evidence="15" id="KW-1185">Reference proteome</keyword>
<dbReference type="SUPFAM" id="SSF51735">
    <property type="entry name" value="NAD(P)-binding Rossmann-fold domains"/>
    <property type="match status" value="1"/>
</dbReference>
<feature type="transmembrane region" description="Helical" evidence="12">
    <location>
        <begin position="31"/>
        <end position="50"/>
    </location>
</feature>
<dbReference type="AlphaFoldDB" id="A0A8J2V896"/>
<evidence type="ECO:0000256" key="6">
    <source>
        <dbReference type="ARBA" id="ARBA00022538"/>
    </source>
</evidence>
<proteinExistence type="inferred from homology"/>
<dbReference type="InterPro" id="IPR006036">
    <property type="entry name" value="K_uptake_TrkA"/>
</dbReference>
<name>A0A8J2V896_9FLAO</name>
<keyword evidence="6" id="KW-0633">Potassium transport</keyword>
<evidence type="ECO:0000256" key="2">
    <source>
        <dbReference type="ARBA" id="ARBA00005551"/>
    </source>
</evidence>
<keyword evidence="4" id="KW-0050">Antiport</keyword>
<keyword evidence="10" id="KW-0406">Ion transport</keyword>
<evidence type="ECO:0000256" key="3">
    <source>
        <dbReference type="ARBA" id="ARBA00022448"/>
    </source>
</evidence>
<dbReference type="GO" id="GO:0005886">
    <property type="term" value="C:plasma membrane"/>
    <property type="evidence" value="ECO:0007669"/>
    <property type="project" value="InterPro"/>
</dbReference>
<organism evidence="14 15">
    <name type="scientific">Planktosalinus lacus</name>
    <dbReference type="NCBI Taxonomy" id="1526573"/>
    <lineage>
        <taxon>Bacteria</taxon>
        <taxon>Pseudomonadati</taxon>
        <taxon>Bacteroidota</taxon>
        <taxon>Flavobacteriia</taxon>
        <taxon>Flavobacteriales</taxon>
        <taxon>Flavobacteriaceae</taxon>
        <taxon>Planktosalinus</taxon>
    </lineage>
</organism>
<evidence type="ECO:0000313" key="15">
    <source>
        <dbReference type="Proteomes" id="UP000652231"/>
    </source>
</evidence>
<protein>
    <submittedName>
        <fullName evidence="14">Potassium transporter</fullName>
    </submittedName>
</protein>
<feature type="transmembrane region" description="Helical" evidence="12">
    <location>
        <begin position="342"/>
        <end position="364"/>
    </location>
</feature>
<feature type="transmembrane region" description="Helical" evidence="12">
    <location>
        <begin position="87"/>
        <end position="106"/>
    </location>
</feature>
<keyword evidence="9 12" id="KW-1133">Transmembrane helix</keyword>
<feature type="transmembrane region" description="Helical" evidence="12">
    <location>
        <begin position="153"/>
        <end position="173"/>
    </location>
</feature>
<dbReference type="InterPro" id="IPR006153">
    <property type="entry name" value="Cation/H_exchanger_TM"/>
</dbReference>
<feature type="transmembrane region" description="Helical" evidence="12">
    <location>
        <begin position="56"/>
        <end position="75"/>
    </location>
</feature>
<dbReference type="InterPro" id="IPR038770">
    <property type="entry name" value="Na+/solute_symporter_sf"/>
</dbReference>
<dbReference type="Gene3D" id="3.40.50.720">
    <property type="entry name" value="NAD(P)-binding Rossmann-like Domain"/>
    <property type="match status" value="1"/>
</dbReference>
<dbReference type="Pfam" id="PF00999">
    <property type="entry name" value="Na_H_Exchanger"/>
    <property type="match status" value="1"/>
</dbReference>
<dbReference type="Gene3D" id="1.20.1530.20">
    <property type="match status" value="1"/>
</dbReference>
<dbReference type="PROSITE" id="PS51201">
    <property type="entry name" value="RCK_N"/>
    <property type="match status" value="1"/>
</dbReference>
<comment type="caution">
    <text evidence="14">The sequence shown here is derived from an EMBL/GenBank/DDBJ whole genome shotgun (WGS) entry which is preliminary data.</text>
</comment>
<keyword evidence="11 12" id="KW-0472">Membrane</keyword>
<comment type="subcellular location">
    <subcellularLocation>
        <location evidence="1">Endomembrane system</location>
        <topology evidence="1">Multi-pass membrane protein</topology>
    </subcellularLocation>
</comment>
<dbReference type="PANTHER" id="PTHR46157:SF4">
    <property type="entry name" value="K(+) EFFLUX ANTIPORTER 3, CHLOROPLASTIC"/>
    <property type="match status" value="1"/>
</dbReference>
<evidence type="ECO:0000259" key="13">
    <source>
        <dbReference type="PROSITE" id="PS51201"/>
    </source>
</evidence>
<dbReference type="GO" id="GO:0012505">
    <property type="term" value="C:endomembrane system"/>
    <property type="evidence" value="ECO:0007669"/>
    <property type="project" value="UniProtKB-SubCell"/>
</dbReference>
<comment type="similarity">
    <text evidence="2">Belongs to the monovalent cation:proton antiporter 2 (CPA2) transporter (TC 2.A.37) family.</text>
</comment>
<evidence type="ECO:0000256" key="9">
    <source>
        <dbReference type="ARBA" id="ARBA00022989"/>
    </source>
</evidence>
<dbReference type="Pfam" id="PF02254">
    <property type="entry name" value="TrkA_N"/>
    <property type="match status" value="1"/>
</dbReference>
<keyword evidence="3" id="KW-0813">Transport</keyword>
<dbReference type="FunFam" id="3.40.50.720:FF:000036">
    <property type="entry name" value="Glutathione-regulated potassium-efflux system protein KefB"/>
    <property type="match status" value="1"/>
</dbReference>
<reference evidence="14" key="2">
    <citation type="submission" date="2020-09" db="EMBL/GenBank/DDBJ databases">
        <authorList>
            <person name="Sun Q."/>
            <person name="Zhou Y."/>
        </authorList>
    </citation>
    <scope>NUCLEOTIDE SEQUENCE</scope>
    <source>
        <strain evidence="14">CGMCC 1.12924</strain>
    </source>
</reference>
<dbReference type="PANTHER" id="PTHR46157">
    <property type="entry name" value="K(+) EFFLUX ANTIPORTER 3, CHLOROPLASTIC"/>
    <property type="match status" value="1"/>
</dbReference>
<feature type="transmembrane region" description="Helical" evidence="12">
    <location>
        <begin position="370"/>
        <end position="389"/>
    </location>
</feature>
<evidence type="ECO:0000256" key="8">
    <source>
        <dbReference type="ARBA" id="ARBA00022958"/>
    </source>
</evidence>
<dbReference type="Proteomes" id="UP000652231">
    <property type="component" value="Unassembled WGS sequence"/>
</dbReference>
<dbReference type="InterPro" id="IPR036291">
    <property type="entry name" value="NAD(P)-bd_dom_sf"/>
</dbReference>
<feature type="transmembrane region" description="Helical" evidence="12">
    <location>
        <begin position="193"/>
        <end position="215"/>
    </location>
</feature>
<evidence type="ECO:0000256" key="1">
    <source>
        <dbReference type="ARBA" id="ARBA00004127"/>
    </source>
</evidence>
<evidence type="ECO:0000313" key="14">
    <source>
        <dbReference type="EMBL" id="GGD86826.1"/>
    </source>
</evidence>
<reference evidence="14" key="1">
    <citation type="journal article" date="2014" name="Int. J. Syst. Evol. Microbiol.">
        <title>Complete genome sequence of Corynebacterium casei LMG S-19264T (=DSM 44701T), isolated from a smear-ripened cheese.</title>
        <authorList>
            <consortium name="US DOE Joint Genome Institute (JGI-PGF)"/>
            <person name="Walter F."/>
            <person name="Albersmeier A."/>
            <person name="Kalinowski J."/>
            <person name="Ruckert C."/>
        </authorList>
    </citation>
    <scope>NUCLEOTIDE SEQUENCE</scope>
    <source>
        <strain evidence="14">CGMCC 1.12924</strain>
    </source>
</reference>
<dbReference type="GO" id="GO:1902600">
    <property type="term" value="P:proton transmembrane transport"/>
    <property type="evidence" value="ECO:0007669"/>
    <property type="project" value="InterPro"/>
</dbReference>
<feature type="transmembrane region" description="Helical" evidence="12">
    <location>
        <begin position="6"/>
        <end position="24"/>
    </location>
</feature>
<dbReference type="NCBIfam" id="TIGR00932">
    <property type="entry name" value="2a37"/>
    <property type="match status" value="1"/>
</dbReference>
<keyword evidence="5" id="KW-1003">Cell membrane</keyword>
<dbReference type="InterPro" id="IPR003148">
    <property type="entry name" value="RCK_N"/>
</dbReference>
<keyword evidence="7 12" id="KW-0812">Transmembrane</keyword>
<feature type="domain" description="RCK N-terminal" evidence="13">
    <location>
        <begin position="414"/>
        <end position="532"/>
    </location>
</feature>
<dbReference type="EMBL" id="BMGK01000003">
    <property type="protein sequence ID" value="GGD86826.1"/>
    <property type="molecule type" value="Genomic_DNA"/>
</dbReference>
<sequence length="627" mass="69769">METSFFLQAIIYLTAAVVFVPIAKKVGLSSILGYLFAGIIIGPSLLGLIGQKGEDIMHFAEFGVVMMLFLIGLELDPYKFWKMRKFIAGMGSIQVIGTAIILFFGLQLVLDWNWQISLTVALALTLSSTAIVLQTLKEKGTNNTSVGRSSFAVLLYQDIAVIPILAVIPLMVSEVSGSELKEITPSLISDFPAWLQTLVVIGAISSIYFLGKYLIVPLLRIVAKTRLQELFTASALLVVFAVSYLMQLVGLSPALGAFMAGVVLANSEFRHELEGDIAPFKGLLLGLFFIGVGASIDFMLIIERPIFILVFVLALTVVKFLVLFGVGAIYKKNLDQNLQFSIGLSQAGEFGFVIMGFAMGLSIVPNELSNQILAIIALTMLLTPFLNVLNEKYIIPNVGTKREEKEEEVEIPEQNEVIIAGFGHFGSTIGRLLRANKIDVTILDHDADRVEVLRKLGFKVYYGDATRLELLKAAGADEAKLFIAAIDNPAINLNLVELLQKHFPHLKVLARARNRNDAYELIDHGVKNFYRETLYTAVHLGVDALVELGFRKYTATRQGQQFIKYDQETTRTLAKKRHDKMAYMVTVQEEVEMQEDLLRRDLFAQFEGNDHSWDSEFLKKENPQVRE</sequence>
<dbReference type="RefSeq" id="WP_188439845.1">
    <property type="nucleotide sequence ID" value="NZ_BMGK01000003.1"/>
</dbReference>
<dbReference type="InterPro" id="IPR004771">
    <property type="entry name" value="K/H_exchanger"/>
</dbReference>
<dbReference type="GO" id="GO:0015079">
    <property type="term" value="F:potassium ion transmembrane transporter activity"/>
    <property type="evidence" value="ECO:0007669"/>
    <property type="project" value="InterPro"/>
</dbReference>
<evidence type="ECO:0000256" key="4">
    <source>
        <dbReference type="ARBA" id="ARBA00022449"/>
    </source>
</evidence>
<dbReference type="GO" id="GO:0015297">
    <property type="term" value="F:antiporter activity"/>
    <property type="evidence" value="ECO:0007669"/>
    <property type="project" value="UniProtKB-KW"/>
</dbReference>
<evidence type="ECO:0000256" key="12">
    <source>
        <dbReference type="SAM" id="Phobius"/>
    </source>
</evidence>
<feature type="transmembrane region" description="Helical" evidence="12">
    <location>
        <begin position="112"/>
        <end position="133"/>
    </location>
</feature>
<evidence type="ECO:0000256" key="11">
    <source>
        <dbReference type="ARBA" id="ARBA00023136"/>
    </source>
</evidence>
<accession>A0A8J2V896</accession>
<keyword evidence="8" id="KW-0630">Potassium</keyword>
<evidence type="ECO:0000256" key="7">
    <source>
        <dbReference type="ARBA" id="ARBA00022692"/>
    </source>
</evidence>